<accession>A0A7S2LXQ4</accession>
<proteinExistence type="predicted"/>
<sequence length="187" mass="21655">MSMDDTDTQAIRDNLSKAHKVWKRLHRLLRGENMNPRVCGMFFKAVVQAVLLYGSETWVLTESAMRCLEGFYYRAACRMARENRPKKNSQTGEWTYPARKDVFEEVGLYTLTDYIDRRRKTIGAYISTDRSIFDLCKNGERRRGTNSRRWWWDQPMNADLESEEVASSVVSEDASEVGSQSSIEDSA</sequence>
<reference evidence="2" key="1">
    <citation type="submission" date="2021-01" db="EMBL/GenBank/DDBJ databases">
        <authorList>
            <person name="Corre E."/>
            <person name="Pelletier E."/>
            <person name="Niang G."/>
            <person name="Scheremetjew M."/>
            <person name="Finn R."/>
            <person name="Kale V."/>
            <person name="Holt S."/>
            <person name="Cochrane G."/>
            <person name="Meng A."/>
            <person name="Brown T."/>
            <person name="Cohen L."/>
        </authorList>
    </citation>
    <scope>NUCLEOTIDE SEQUENCE</scope>
    <source>
        <strain evidence="2">SM1012Den-03</strain>
    </source>
</reference>
<gene>
    <name evidence="2" type="ORF">SMAR0320_LOCUS17088</name>
</gene>
<dbReference type="EMBL" id="HBGZ01024095">
    <property type="protein sequence ID" value="CAD9619228.1"/>
    <property type="molecule type" value="Transcribed_RNA"/>
</dbReference>
<feature type="region of interest" description="Disordered" evidence="1">
    <location>
        <begin position="163"/>
        <end position="187"/>
    </location>
</feature>
<protein>
    <submittedName>
        <fullName evidence="2">Uncharacterized protein</fullName>
    </submittedName>
</protein>
<dbReference type="AlphaFoldDB" id="A0A7S2LXQ4"/>
<name>A0A7S2LXQ4_9STRA</name>
<evidence type="ECO:0000313" key="2">
    <source>
        <dbReference type="EMBL" id="CAD9619228.1"/>
    </source>
</evidence>
<evidence type="ECO:0000256" key="1">
    <source>
        <dbReference type="SAM" id="MobiDB-lite"/>
    </source>
</evidence>
<organism evidence="2">
    <name type="scientific">Skeletonema marinoi</name>
    <dbReference type="NCBI Taxonomy" id="267567"/>
    <lineage>
        <taxon>Eukaryota</taxon>
        <taxon>Sar</taxon>
        <taxon>Stramenopiles</taxon>
        <taxon>Ochrophyta</taxon>
        <taxon>Bacillariophyta</taxon>
        <taxon>Coscinodiscophyceae</taxon>
        <taxon>Thalassiosirophycidae</taxon>
        <taxon>Thalassiosirales</taxon>
        <taxon>Skeletonemataceae</taxon>
        <taxon>Skeletonema</taxon>
        <taxon>Skeletonema marinoi-dohrnii complex</taxon>
    </lineage>
</organism>
<feature type="compositionally biased region" description="Polar residues" evidence="1">
    <location>
        <begin position="178"/>
        <end position="187"/>
    </location>
</feature>